<dbReference type="EC" id="3.2.1.21" evidence="3"/>
<dbReference type="PRINTS" id="PR00133">
    <property type="entry name" value="GLHYDRLASE3"/>
</dbReference>
<dbReference type="InterPro" id="IPR013783">
    <property type="entry name" value="Ig-like_fold"/>
</dbReference>
<dbReference type="PANTHER" id="PTHR30620">
    <property type="entry name" value="PERIPLASMIC BETA-GLUCOSIDASE-RELATED"/>
    <property type="match status" value="1"/>
</dbReference>
<dbReference type="InterPro" id="IPR051915">
    <property type="entry name" value="Cellulose_Degrad_GH3"/>
</dbReference>
<dbReference type="Gene3D" id="3.20.20.300">
    <property type="entry name" value="Glycoside hydrolase, family 3, N-terminal domain"/>
    <property type="match status" value="1"/>
</dbReference>
<evidence type="ECO:0000256" key="3">
    <source>
        <dbReference type="ARBA" id="ARBA00012744"/>
    </source>
</evidence>
<dbReference type="Proteomes" id="UP000525652">
    <property type="component" value="Unassembled WGS sequence"/>
</dbReference>
<keyword evidence="4" id="KW-0732">Signal</keyword>
<sequence length="747" mass="81807">MTAPYQDPKQPTETRVSDLLSRMNLEEKIGQMLQMACGHGDPSEHIFERKVGSLLHIQNERAALAMDLAAKTRLGIPLLFGDDCIHGHSFHPGATIFPTQLAMASSWNADLIEECARVTAREVSLTGLKWTFSPVLCLTRDLRWGRVNESFGEDPFLIGEFACAMIRGYQGKGLDDPEAILACAKHYAGYSETQGGRDASEADLSKRKLLSYFLPPFERAAKEGCMSFMTGYQSIEGVPSTANRWLLHDVLKEQWGFDGILVTDWDNCGRMFWEQKIVPSMKEAAALAIKSGNDLIMHTPSFIDGAHEAVRDGLVTESEIDEVVARILNLKFRLGLFENPGKPDLERQSAVIGCDAHRETNLEMARRSLILLQNDGILPLDSNKPRKIAVIGPNADDPQANQGDWAGASGQVGWMKDGHPRECTETVLDGIRTIAPEGSTITYARGADITLLKDAVDQTYNDGQEKQKVSVIAEPDEEMIQEAVQNARAAEIAVVVVGDNNFLVGECKSTATLELQGGQRALLEAVAQTGTPMVVVLMHSKPNVLPDSIQNAAAIIESFNPGMMGGTAIAEAIFGHFNPSGRLTVSVPYHVGQQPIFYSQVRGQHGEKYADMTQDPHFAFGFGLSYTTFAYSNLSIQKTESLTREDTLHFQVTVTNTGDRAGRETTQAYVSDLVTSATWVNKELKAFQQVDLEAGESQTVHFTLPIASCTLVNADSERVVEPGDFELQVGSSSREDDLLKATFSVSD</sequence>
<evidence type="ECO:0000259" key="7">
    <source>
        <dbReference type="SMART" id="SM01217"/>
    </source>
</evidence>
<organism evidence="8 9">
    <name type="scientific">Puniceicoccus vermicola</name>
    <dbReference type="NCBI Taxonomy" id="388746"/>
    <lineage>
        <taxon>Bacteria</taxon>
        <taxon>Pseudomonadati</taxon>
        <taxon>Verrucomicrobiota</taxon>
        <taxon>Opitutia</taxon>
        <taxon>Puniceicoccales</taxon>
        <taxon>Puniceicoccaceae</taxon>
        <taxon>Puniceicoccus</taxon>
    </lineage>
</organism>
<dbReference type="InterPro" id="IPR002772">
    <property type="entry name" value="Glyco_hydro_3_C"/>
</dbReference>
<dbReference type="SUPFAM" id="SSF51445">
    <property type="entry name" value="(Trans)glycosidases"/>
    <property type="match status" value="1"/>
</dbReference>
<dbReference type="SUPFAM" id="SSF52279">
    <property type="entry name" value="Beta-D-glucan exohydrolase, C-terminal domain"/>
    <property type="match status" value="1"/>
</dbReference>
<evidence type="ECO:0000256" key="6">
    <source>
        <dbReference type="ARBA" id="ARBA00023295"/>
    </source>
</evidence>
<evidence type="ECO:0000313" key="8">
    <source>
        <dbReference type="EMBL" id="MBC2600526.1"/>
    </source>
</evidence>
<dbReference type="InterPro" id="IPR036881">
    <property type="entry name" value="Glyco_hydro_3_C_sf"/>
</dbReference>
<feature type="domain" description="Fibronectin type III-like" evidence="7">
    <location>
        <begin position="664"/>
        <end position="733"/>
    </location>
</feature>
<evidence type="ECO:0000313" key="9">
    <source>
        <dbReference type="Proteomes" id="UP000525652"/>
    </source>
</evidence>
<dbReference type="InterPro" id="IPR036962">
    <property type="entry name" value="Glyco_hydro_3_N_sf"/>
</dbReference>
<evidence type="ECO:0000256" key="2">
    <source>
        <dbReference type="ARBA" id="ARBA00005336"/>
    </source>
</evidence>
<dbReference type="Pfam" id="PF01915">
    <property type="entry name" value="Glyco_hydro_3_C"/>
    <property type="match status" value="1"/>
</dbReference>
<dbReference type="Pfam" id="PF14310">
    <property type="entry name" value="Fn3-like"/>
    <property type="match status" value="1"/>
</dbReference>
<keyword evidence="9" id="KW-1185">Reference proteome</keyword>
<keyword evidence="6" id="KW-0326">Glycosidase</keyword>
<evidence type="ECO:0000256" key="4">
    <source>
        <dbReference type="ARBA" id="ARBA00022729"/>
    </source>
</evidence>
<name>A0A7X1AV18_9BACT</name>
<evidence type="ECO:0000256" key="1">
    <source>
        <dbReference type="ARBA" id="ARBA00000448"/>
    </source>
</evidence>
<gene>
    <name evidence="8" type="ORF">H5P30_01890</name>
</gene>
<dbReference type="SMART" id="SM01217">
    <property type="entry name" value="Fn3_like"/>
    <property type="match status" value="1"/>
</dbReference>
<dbReference type="Gene3D" id="2.60.40.10">
    <property type="entry name" value="Immunoglobulins"/>
    <property type="match status" value="1"/>
</dbReference>
<dbReference type="InterPro" id="IPR017853">
    <property type="entry name" value="GH"/>
</dbReference>
<dbReference type="AlphaFoldDB" id="A0A7X1AV18"/>
<dbReference type="Pfam" id="PF00933">
    <property type="entry name" value="Glyco_hydro_3"/>
    <property type="match status" value="1"/>
</dbReference>
<dbReference type="GO" id="GO:0009251">
    <property type="term" value="P:glucan catabolic process"/>
    <property type="evidence" value="ECO:0007669"/>
    <property type="project" value="TreeGrafter"/>
</dbReference>
<dbReference type="PANTHER" id="PTHR30620:SF16">
    <property type="entry name" value="LYSOSOMAL BETA GLUCOSIDASE"/>
    <property type="match status" value="1"/>
</dbReference>
<reference evidence="8 9" key="1">
    <citation type="submission" date="2020-07" db="EMBL/GenBank/DDBJ databases">
        <authorList>
            <person name="Feng X."/>
        </authorList>
    </citation>
    <scope>NUCLEOTIDE SEQUENCE [LARGE SCALE GENOMIC DNA]</scope>
    <source>
        <strain evidence="8 9">JCM14086</strain>
    </source>
</reference>
<proteinExistence type="inferred from homology"/>
<dbReference type="GO" id="GO:0008422">
    <property type="term" value="F:beta-glucosidase activity"/>
    <property type="evidence" value="ECO:0007669"/>
    <property type="project" value="UniProtKB-EC"/>
</dbReference>
<dbReference type="InterPro" id="IPR026891">
    <property type="entry name" value="Fn3-like"/>
</dbReference>
<dbReference type="InterPro" id="IPR001764">
    <property type="entry name" value="Glyco_hydro_3_N"/>
</dbReference>
<comment type="caution">
    <text evidence="8">The sequence shown here is derived from an EMBL/GenBank/DDBJ whole genome shotgun (WGS) entry which is preliminary data.</text>
</comment>
<comment type="catalytic activity">
    <reaction evidence="1">
        <text>Hydrolysis of terminal, non-reducing beta-D-glucosyl residues with release of beta-D-glucose.</text>
        <dbReference type="EC" id="3.2.1.21"/>
    </reaction>
</comment>
<keyword evidence="5 8" id="KW-0378">Hydrolase</keyword>
<comment type="similarity">
    <text evidence="2">Belongs to the glycosyl hydrolase 3 family.</text>
</comment>
<dbReference type="Gene3D" id="3.40.50.1700">
    <property type="entry name" value="Glycoside hydrolase family 3 C-terminal domain"/>
    <property type="match status" value="1"/>
</dbReference>
<dbReference type="RefSeq" id="WP_185691269.1">
    <property type="nucleotide sequence ID" value="NZ_JACHVA010000022.1"/>
</dbReference>
<evidence type="ECO:0000256" key="5">
    <source>
        <dbReference type="ARBA" id="ARBA00022801"/>
    </source>
</evidence>
<dbReference type="EMBL" id="JACHVA010000022">
    <property type="protein sequence ID" value="MBC2600526.1"/>
    <property type="molecule type" value="Genomic_DNA"/>
</dbReference>
<protein>
    <recommendedName>
        <fullName evidence="3">beta-glucosidase</fullName>
        <ecNumber evidence="3">3.2.1.21</ecNumber>
    </recommendedName>
</protein>
<accession>A0A7X1AV18</accession>